<dbReference type="Gene3D" id="2.30.110.10">
    <property type="entry name" value="Electron Transport, Fmn-binding Protein, Chain A"/>
    <property type="match status" value="1"/>
</dbReference>
<dbReference type="PANTHER" id="PTHR30466:SF11">
    <property type="entry name" value="FLAVIN-DEPENDENT MONOOXYGENASE, REDUCTASE SUBUNIT HSAB"/>
    <property type="match status" value="1"/>
</dbReference>
<evidence type="ECO:0000256" key="1">
    <source>
        <dbReference type="ARBA" id="ARBA00008898"/>
    </source>
</evidence>
<evidence type="ECO:0000313" key="5">
    <source>
        <dbReference type="Proteomes" id="UP001614264"/>
    </source>
</evidence>
<dbReference type="SMART" id="SM00903">
    <property type="entry name" value="Flavin_Reduct"/>
    <property type="match status" value="1"/>
</dbReference>
<keyword evidence="5" id="KW-1185">Reference proteome</keyword>
<comment type="similarity">
    <text evidence="1">Belongs to the non-flavoprotein flavin reductase family.</text>
</comment>
<organism evidence="4 5">
    <name type="scientific">Streptomyces salinarius</name>
    <dbReference type="NCBI Taxonomy" id="2762598"/>
    <lineage>
        <taxon>Bacteria</taxon>
        <taxon>Bacillati</taxon>
        <taxon>Actinomycetota</taxon>
        <taxon>Actinomycetes</taxon>
        <taxon>Kitasatosporales</taxon>
        <taxon>Streptomycetaceae</taxon>
        <taxon>Streptomyces</taxon>
    </lineage>
</organism>
<name>A0ABW8B4H7_9ACTN</name>
<dbReference type="InterPro" id="IPR050268">
    <property type="entry name" value="NADH-dep_flavin_reductase"/>
</dbReference>
<accession>A0ABW8B4H7</accession>
<keyword evidence="2 4" id="KW-0560">Oxidoreductase</keyword>
<dbReference type="PANTHER" id="PTHR30466">
    <property type="entry name" value="FLAVIN REDUCTASE"/>
    <property type="match status" value="1"/>
</dbReference>
<comment type="caution">
    <text evidence="4">The sequence shown here is derived from an EMBL/GenBank/DDBJ whole genome shotgun (WGS) entry which is preliminary data.</text>
</comment>
<reference evidence="4 5" key="1">
    <citation type="submission" date="2024-07" db="EMBL/GenBank/DDBJ databases">
        <title>Whole genome sequencing of Prodigiosin pigment-producing Streptomyces salinarius isolated from rhizosphere soil of Arachis hypogaea.</title>
        <authorList>
            <person name="Vidhya A."/>
            <person name="Ramya S."/>
        </authorList>
    </citation>
    <scope>NUCLEOTIDE SEQUENCE [LARGE SCALE GENOMIC DNA]</scope>
    <source>
        <strain evidence="4 5">VRMG2420</strain>
    </source>
</reference>
<proteinExistence type="inferred from homology"/>
<dbReference type="SUPFAM" id="SSF50475">
    <property type="entry name" value="FMN-binding split barrel"/>
    <property type="match status" value="1"/>
</dbReference>
<evidence type="ECO:0000313" key="4">
    <source>
        <dbReference type="EMBL" id="MFI7869788.1"/>
    </source>
</evidence>
<protein>
    <submittedName>
        <fullName evidence="4">Flavin reductase family protein</fullName>
        <ecNumber evidence="4">1.-.-.-</ecNumber>
    </submittedName>
</protein>
<dbReference type="InterPro" id="IPR002563">
    <property type="entry name" value="Flavin_Rdtase-like_dom"/>
</dbReference>
<evidence type="ECO:0000259" key="3">
    <source>
        <dbReference type="SMART" id="SM00903"/>
    </source>
</evidence>
<evidence type="ECO:0000256" key="2">
    <source>
        <dbReference type="ARBA" id="ARBA00023002"/>
    </source>
</evidence>
<dbReference type="RefSeq" id="WP_399591037.1">
    <property type="nucleotide sequence ID" value="NZ_JBITPR010000016.1"/>
</dbReference>
<gene>
    <name evidence="4" type="ORF">AB4829_04200</name>
</gene>
<dbReference type="EC" id="1.-.-.-" evidence="4"/>
<sequence>MTDIMWDAEIYEKAADTGTPGPGHAASSPSLADPRQLRNALGNFATGVVVLTYESGGEYYGITVNSFTSVSLDPPLVLVSLQRTSRSLTYLLERPFAVNVLGDDQLDTALHFAGKPQSRPVDWAEDGAAPRIGGSPAYFQCTPWAGYDGGDHVLVLGRVVSHGQRDDTSPLLFYRGQWSALAQESDTPEGRRP</sequence>
<dbReference type="EMBL" id="JBITPR010000016">
    <property type="protein sequence ID" value="MFI7869788.1"/>
    <property type="molecule type" value="Genomic_DNA"/>
</dbReference>
<dbReference type="Pfam" id="PF01613">
    <property type="entry name" value="Flavin_Reduct"/>
    <property type="match status" value="1"/>
</dbReference>
<dbReference type="InterPro" id="IPR012349">
    <property type="entry name" value="Split_barrel_FMN-bd"/>
</dbReference>
<dbReference type="GO" id="GO:0016491">
    <property type="term" value="F:oxidoreductase activity"/>
    <property type="evidence" value="ECO:0007669"/>
    <property type="project" value="UniProtKB-KW"/>
</dbReference>
<dbReference type="Proteomes" id="UP001614264">
    <property type="component" value="Unassembled WGS sequence"/>
</dbReference>
<feature type="domain" description="Flavin reductase like" evidence="3">
    <location>
        <begin position="41"/>
        <end position="180"/>
    </location>
</feature>